<dbReference type="PROSITE" id="PS50090">
    <property type="entry name" value="MYB_LIKE"/>
    <property type="match status" value="3"/>
</dbReference>
<gene>
    <name evidence="8" type="ORF">FNF29_05977</name>
</gene>
<dbReference type="OMA" id="MASSHMA"/>
<keyword evidence="1" id="KW-0805">Transcription regulation</keyword>
<feature type="compositionally biased region" description="Basic and acidic residues" evidence="5">
    <location>
        <begin position="365"/>
        <end position="380"/>
    </location>
</feature>
<dbReference type="GO" id="GO:0042796">
    <property type="term" value="P:snRNA transcription by RNA polymerase III"/>
    <property type="evidence" value="ECO:0007669"/>
    <property type="project" value="TreeGrafter"/>
</dbReference>
<proteinExistence type="predicted"/>
<feature type="compositionally biased region" description="Gly residues" evidence="5">
    <location>
        <begin position="262"/>
        <end position="273"/>
    </location>
</feature>
<feature type="compositionally biased region" description="Low complexity" evidence="5">
    <location>
        <begin position="274"/>
        <end position="283"/>
    </location>
</feature>
<dbReference type="InterPro" id="IPR009057">
    <property type="entry name" value="Homeodomain-like_sf"/>
</dbReference>
<dbReference type="InterPro" id="IPR017930">
    <property type="entry name" value="Myb_dom"/>
</dbReference>
<dbReference type="Pfam" id="PF00249">
    <property type="entry name" value="Myb_DNA-binding"/>
    <property type="match status" value="1"/>
</dbReference>
<evidence type="ECO:0000313" key="9">
    <source>
        <dbReference type="Proteomes" id="UP000323011"/>
    </source>
</evidence>
<dbReference type="GO" id="GO:0019185">
    <property type="term" value="C:snRNA-activating protein complex"/>
    <property type="evidence" value="ECO:0007669"/>
    <property type="project" value="TreeGrafter"/>
</dbReference>
<evidence type="ECO:0000256" key="3">
    <source>
        <dbReference type="ARBA" id="ARBA00023163"/>
    </source>
</evidence>
<feature type="compositionally biased region" description="Low complexity" evidence="5">
    <location>
        <begin position="296"/>
        <end position="310"/>
    </location>
</feature>
<feature type="domain" description="HTH myb-type" evidence="7">
    <location>
        <begin position="89"/>
        <end position="139"/>
    </location>
</feature>
<name>A0A5A8CAC1_CAFRO</name>
<dbReference type="Gene3D" id="1.10.10.60">
    <property type="entry name" value="Homeodomain-like"/>
    <property type="match status" value="3"/>
</dbReference>
<keyword evidence="4" id="KW-0539">Nucleus</keyword>
<accession>A0A5A8CAC1</accession>
<comment type="caution">
    <text evidence="8">The sequence shown here is derived from an EMBL/GenBank/DDBJ whole genome shotgun (WGS) entry which is preliminary data.</text>
</comment>
<dbReference type="PANTHER" id="PTHR46621:SF1">
    <property type="entry name" value="SNRNA-ACTIVATING PROTEIN COMPLEX SUBUNIT 4"/>
    <property type="match status" value="1"/>
</dbReference>
<dbReference type="PROSITE" id="PS51294">
    <property type="entry name" value="HTH_MYB"/>
    <property type="match status" value="3"/>
</dbReference>
<dbReference type="CDD" id="cd00167">
    <property type="entry name" value="SANT"/>
    <property type="match status" value="3"/>
</dbReference>
<feature type="compositionally biased region" description="Gly residues" evidence="5">
    <location>
        <begin position="210"/>
        <end position="226"/>
    </location>
</feature>
<dbReference type="GO" id="GO:0001006">
    <property type="term" value="F:RNA polymerase III type 3 promoter sequence-specific DNA binding"/>
    <property type="evidence" value="ECO:0007669"/>
    <property type="project" value="TreeGrafter"/>
</dbReference>
<dbReference type="GO" id="GO:0000978">
    <property type="term" value="F:RNA polymerase II cis-regulatory region sequence-specific DNA binding"/>
    <property type="evidence" value="ECO:0007669"/>
    <property type="project" value="TreeGrafter"/>
</dbReference>
<keyword evidence="2" id="KW-0238">DNA-binding</keyword>
<feature type="domain" description="Myb-like" evidence="6">
    <location>
        <begin position="85"/>
        <end position="135"/>
    </location>
</feature>
<feature type="region of interest" description="Disordered" evidence="5">
    <location>
        <begin position="210"/>
        <end position="386"/>
    </location>
</feature>
<keyword evidence="3" id="KW-0804">Transcription</keyword>
<evidence type="ECO:0000256" key="1">
    <source>
        <dbReference type="ARBA" id="ARBA00023015"/>
    </source>
</evidence>
<feature type="domain" description="Myb-like" evidence="6">
    <location>
        <begin position="40"/>
        <end position="84"/>
    </location>
</feature>
<protein>
    <submittedName>
        <fullName evidence="8">Uncharacterized protein</fullName>
    </submittedName>
</protein>
<dbReference type="SMART" id="SM00717">
    <property type="entry name" value="SANT"/>
    <property type="match status" value="3"/>
</dbReference>
<evidence type="ECO:0000256" key="5">
    <source>
        <dbReference type="SAM" id="MobiDB-lite"/>
    </source>
</evidence>
<reference evidence="8 9" key="1">
    <citation type="submission" date="2019-07" db="EMBL/GenBank/DDBJ databases">
        <title>Genomes of Cafeteria roenbergensis.</title>
        <authorList>
            <person name="Fischer M.G."/>
            <person name="Hackl T."/>
            <person name="Roman M."/>
        </authorList>
    </citation>
    <scope>NUCLEOTIDE SEQUENCE [LARGE SCALE GENOMIC DNA]</scope>
    <source>
        <strain evidence="8 9">BVI</strain>
    </source>
</reference>
<dbReference type="Pfam" id="PF13921">
    <property type="entry name" value="Myb_DNA-bind_6"/>
    <property type="match status" value="1"/>
</dbReference>
<organism evidence="8 9">
    <name type="scientific">Cafeteria roenbergensis</name>
    <name type="common">Marine flagellate</name>
    <dbReference type="NCBI Taxonomy" id="33653"/>
    <lineage>
        <taxon>Eukaryota</taxon>
        <taxon>Sar</taxon>
        <taxon>Stramenopiles</taxon>
        <taxon>Bigyra</taxon>
        <taxon>Opalozoa</taxon>
        <taxon>Bicosoecida</taxon>
        <taxon>Cafeteriaceae</taxon>
        <taxon>Cafeteria</taxon>
    </lineage>
</organism>
<dbReference type="InterPro" id="IPR001005">
    <property type="entry name" value="SANT/Myb"/>
</dbReference>
<dbReference type="Proteomes" id="UP000323011">
    <property type="component" value="Unassembled WGS sequence"/>
</dbReference>
<dbReference type="EMBL" id="VLTN01000043">
    <property type="protein sequence ID" value="KAA0149424.1"/>
    <property type="molecule type" value="Genomic_DNA"/>
</dbReference>
<keyword evidence="9" id="KW-1185">Reference proteome</keyword>
<feature type="domain" description="HTH myb-type" evidence="7">
    <location>
        <begin position="144"/>
        <end position="190"/>
    </location>
</feature>
<evidence type="ECO:0000259" key="6">
    <source>
        <dbReference type="PROSITE" id="PS50090"/>
    </source>
</evidence>
<feature type="domain" description="HTH myb-type" evidence="7">
    <location>
        <begin position="39"/>
        <end position="88"/>
    </location>
</feature>
<dbReference type="AlphaFoldDB" id="A0A5A8CAC1"/>
<evidence type="ECO:0000256" key="4">
    <source>
        <dbReference type="ARBA" id="ARBA00023242"/>
    </source>
</evidence>
<dbReference type="GO" id="GO:0042795">
    <property type="term" value="P:snRNA transcription by RNA polymerase II"/>
    <property type="evidence" value="ECO:0007669"/>
    <property type="project" value="TreeGrafter"/>
</dbReference>
<evidence type="ECO:0000313" key="8">
    <source>
        <dbReference type="EMBL" id="KAA0149424.1"/>
    </source>
</evidence>
<evidence type="ECO:0000256" key="2">
    <source>
        <dbReference type="ARBA" id="ARBA00023125"/>
    </source>
</evidence>
<dbReference type="InterPro" id="IPR051575">
    <property type="entry name" value="Myb-like_DNA-bd"/>
</dbReference>
<sequence length="553" mass="57450">MRDEEHLSRERARLEERRAWEAAKGGEPLPLGLKRIAPRRWTREEDDLLRQAVSSLGPRQWRRVAEMVPGRSHVQCLQRWKKVLCPGLRKGQWTAEEDEALRRSVAKGMANWGAVARDVPGRTAKQCRERWGNYLAPNVVQGGWTGAEDLLLLERHRDLGRKWATIARAIKGRSENSVKLRFKSLERHGLVAAFGEGRLSEDMLGDAIAGGGGGGGGGGSGGGSGSGTPSQASAGDLDGARDAPAGDVAETADSRSETAAGVGAGGAGGGSGRGAAAPVAVSRRATRGAGRDSERALGSAKASAEAARPTPAVPAGTGSDVRRASHRRSSPQGPARANGSPQPATIVVPGSEGHPAWSSSPHPYGRPDDAPPSKRPRSDARPQAPDQLMASAPMASSHMAGPQPMLSALQHPQSALRLVAGRASAGARGGAPGEAHRFGAAGCPSHSQLLPAYSMSQGGYAYSMVPQHHMMPPHLQGDDLGGGMNGGFAHAAERPAPPPPARPGVLSLPPDLVTMGPSPLPHGGVSMPMFYTGFHRGGYPPHADGGDGHGHSR</sequence>
<feature type="domain" description="Myb-like" evidence="6">
    <location>
        <begin position="136"/>
        <end position="186"/>
    </location>
</feature>
<evidence type="ECO:0000259" key="7">
    <source>
        <dbReference type="PROSITE" id="PS51294"/>
    </source>
</evidence>
<dbReference type="SUPFAM" id="SSF46689">
    <property type="entry name" value="Homeodomain-like"/>
    <property type="match status" value="2"/>
</dbReference>
<dbReference type="PANTHER" id="PTHR46621">
    <property type="entry name" value="SNRNA-ACTIVATING PROTEIN COMPLEX SUBUNIT 4"/>
    <property type="match status" value="1"/>
</dbReference>